<dbReference type="PROSITE" id="PS01359">
    <property type="entry name" value="ZF_PHD_1"/>
    <property type="match status" value="1"/>
</dbReference>
<evidence type="ECO:0000256" key="3">
    <source>
        <dbReference type="ARBA" id="ARBA00022833"/>
    </source>
</evidence>
<name>A0ABD2XJG0_9HYME</name>
<dbReference type="GO" id="GO:0008757">
    <property type="term" value="F:S-adenosylmethionine-dependent methyltransferase activity"/>
    <property type="evidence" value="ECO:0007669"/>
    <property type="project" value="UniProtKB-ARBA"/>
</dbReference>
<evidence type="ECO:0000256" key="6">
    <source>
        <dbReference type="SAM" id="MobiDB-lite"/>
    </source>
</evidence>
<dbReference type="PANTHER" id="PTHR46462">
    <property type="entry name" value="UPSET, ISOFORM A"/>
    <property type="match status" value="1"/>
</dbReference>
<evidence type="ECO:0000313" key="8">
    <source>
        <dbReference type="EMBL" id="KAL3405279.1"/>
    </source>
</evidence>
<sequence length="1448" mass="165690">MQDHNYGAPLPRTISSTESSYTTHETNKDLSDSSDRANIKNSTEDDASSIISIELGYEVEPEGEETETAPEGEGEEGGDGNTRCICDFEHDDGYMICCDRCCVWQHVDCMGIDKSNIPDEYLCEVCCPRKVDRSRARSLQMRKREDLFTTDLSSDGSTDNSHVENKASDSSKKIELFSLERKNSDEECHLKPYQNRHKHFKKFKREKSVNLESKKLNVISNIKSDEEEISNPSIDTYKKATINQYSIELKMKISGFKTDNSQSEIDYENLSDSNVILSTSTFEGKTFNCLKANQDLEQGTPIIELCGKYILKSELDNLHPRGYNQPSPDTLPFMFFYHFQKDDVEVCVDMQTYGNEARFIRRSCIPNAQIKHKIRKKLLHLYIVAISPIQKNTEITIGHDGYEAYSEIFNTTSRQISCACNNFEKCSLRQTDDTFYKKLDNNQENLCKKEWKNNFSRQIQKQMRQTIRSDKIKEKSSHRNAHMFTKKSKIIGNEINRNRKLTTNSQLKISLNTPEMTIDTKHKKKMTREERKLEAIMKAFERLEKAEQRKQDALTRQICRKKPIEFHSQGKNSDCKNVAGLPNLVSHRSKKKSRKNFSTNFISNENLNSTESDLTSGDEHSNINEQNIMKPIAEIFSDDNLKNDNHNALTDSIIKVENERYLKSSKKRLFRDKFKHENFEENINQLNSSPTSVSSTYSLADSAVKPLSSENKIVDNKKKCINDWLLESSIRDKKNEVVEVLSPNYHETQNLASLAELTETIEPSVKVFDSSQNLQSSNQTIDPLSVSAKKRWLRQAISESPQQSIESNSSPLMVAPPKKRRTARENLSTENYSLPKTAPITDHNDDHVEQFKKGDCKENQEKIKKEKCTTELEFNRCNSIDQSIFFDVNKNDDVKPQCHEGGELSTINNIQKCDNNLNKTNIKSETQVVKKEGAKNDIIHTLRLNHFSTDTESSEKSILPTDHVQHDSKTYEKQELNNKLISLEGCEIKKEKSELQLSQELQVEDEKKINFDYSENSNVFDDLEESATINSTFNCETIVPKDENQTLPIPPLSERIRKKFKRKSTEASADNIRQDLIQCSNTNDKIDCKNMKDISSALRELLEIQVESSETVSSHQSHRECYEKCNDIKEVITANIETPKPLISPQRLEFENQEVRPVIKKTPKDPRTAVPKNLVAPNVLSKNESLKVAEKRKLSISEYRQRKQTVKVLLPESNVSSSKKPLLNDAIDTFCPNSVRSFDEDNASDSLLKNEDKTIEKKSIDDDTIGWSAAPTLVERQRENPTRRLRREFGLFSSKTNGEPLQNIDFPDVDAYHQEDIWNSNCIQINNMDSTNHLDEQTSKFSNLISCNEKESILDQTLLLKHQGTPSSENGYNIVKTNQTNRLPQAPPGSNPYPPTVTNETDILSNVSSMKSDKEQFRILKSSIMHAETSVELLSVPDPNSKNSQVSR</sequence>
<dbReference type="InterPro" id="IPR019786">
    <property type="entry name" value="Zinc_finger_PHD-type_CS"/>
</dbReference>
<dbReference type="InterPro" id="IPR013083">
    <property type="entry name" value="Znf_RING/FYVE/PHD"/>
</dbReference>
<dbReference type="InterPro" id="IPR001965">
    <property type="entry name" value="Znf_PHD"/>
</dbReference>
<keyword evidence="5" id="KW-0175">Coiled coil</keyword>
<dbReference type="GO" id="GO:0008170">
    <property type="term" value="F:N-methyltransferase activity"/>
    <property type="evidence" value="ECO:0007669"/>
    <property type="project" value="UniProtKB-ARBA"/>
</dbReference>
<dbReference type="Proteomes" id="UP001627154">
    <property type="component" value="Unassembled WGS sequence"/>
</dbReference>
<keyword evidence="1" id="KW-0479">Metal-binding</keyword>
<dbReference type="SMART" id="SM00317">
    <property type="entry name" value="SET"/>
    <property type="match status" value="1"/>
</dbReference>
<keyword evidence="3" id="KW-0862">Zinc</keyword>
<evidence type="ECO:0000259" key="7">
    <source>
        <dbReference type="PROSITE" id="PS50280"/>
    </source>
</evidence>
<dbReference type="SMART" id="SM00249">
    <property type="entry name" value="PHD"/>
    <property type="match status" value="1"/>
</dbReference>
<reference evidence="8 9" key="1">
    <citation type="journal article" date="2024" name="bioRxiv">
        <title>A reference genome for Trichogramma kaykai: A tiny desert-dwelling parasitoid wasp with competing sex-ratio distorters.</title>
        <authorList>
            <person name="Culotta J."/>
            <person name="Lindsey A.R."/>
        </authorList>
    </citation>
    <scope>NUCLEOTIDE SEQUENCE [LARGE SCALE GENOMIC DNA]</scope>
    <source>
        <strain evidence="8 9">KSX58</strain>
    </source>
</reference>
<dbReference type="CDD" id="cd15550">
    <property type="entry name" value="PHD_MLL5"/>
    <property type="match status" value="1"/>
</dbReference>
<gene>
    <name evidence="8" type="ORF">TKK_002312</name>
</gene>
<dbReference type="FunFam" id="3.30.40.10:FF:000150">
    <property type="entry name" value="Inactive histone-lysine N-methyltransferase 2E"/>
    <property type="match status" value="1"/>
</dbReference>
<dbReference type="GO" id="GO:0006325">
    <property type="term" value="P:chromatin organization"/>
    <property type="evidence" value="ECO:0007669"/>
    <property type="project" value="UniProtKB-KW"/>
</dbReference>
<feature type="compositionally biased region" description="Basic and acidic residues" evidence="6">
    <location>
        <begin position="25"/>
        <end position="38"/>
    </location>
</feature>
<feature type="compositionally biased region" description="Acidic residues" evidence="6">
    <location>
        <begin position="57"/>
        <end position="78"/>
    </location>
</feature>
<keyword evidence="9" id="KW-1185">Reference proteome</keyword>
<evidence type="ECO:0000313" key="9">
    <source>
        <dbReference type="Proteomes" id="UP001627154"/>
    </source>
</evidence>
<feature type="region of interest" description="Disordered" evidence="6">
    <location>
        <begin position="799"/>
        <end position="825"/>
    </location>
</feature>
<dbReference type="Pfam" id="PF00856">
    <property type="entry name" value="SET"/>
    <property type="match status" value="1"/>
</dbReference>
<organism evidence="8 9">
    <name type="scientific">Trichogramma kaykai</name>
    <dbReference type="NCBI Taxonomy" id="54128"/>
    <lineage>
        <taxon>Eukaryota</taxon>
        <taxon>Metazoa</taxon>
        <taxon>Ecdysozoa</taxon>
        <taxon>Arthropoda</taxon>
        <taxon>Hexapoda</taxon>
        <taxon>Insecta</taxon>
        <taxon>Pterygota</taxon>
        <taxon>Neoptera</taxon>
        <taxon>Endopterygota</taxon>
        <taxon>Hymenoptera</taxon>
        <taxon>Apocrita</taxon>
        <taxon>Proctotrupomorpha</taxon>
        <taxon>Chalcidoidea</taxon>
        <taxon>Trichogrammatidae</taxon>
        <taxon>Trichogramma</taxon>
    </lineage>
</organism>
<dbReference type="CDD" id="cd10529">
    <property type="entry name" value="SET_SETD5-like"/>
    <property type="match status" value="1"/>
</dbReference>
<dbReference type="PANTHER" id="PTHR46462:SF3">
    <property type="entry name" value="UPSET, ISOFORM A"/>
    <property type="match status" value="1"/>
</dbReference>
<feature type="domain" description="SET" evidence="7">
    <location>
        <begin position="273"/>
        <end position="400"/>
    </location>
</feature>
<dbReference type="SUPFAM" id="SSF57903">
    <property type="entry name" value="FYVE/PHD zinc finger"/>
    <property type="match status" value="1"/>
</dbReference>
<evidence type="ECO:0000256" key="5">
    <source>
        <dbReference type="SAM" id="Coils"/>
    </source>
</evidence>
<comment type="caution">
    <text evidence="8">The sequence shown here is derived from an EMBL/GenBank/DDBJ whole genome shotgun (WGS) entry which is preliminary data.</text>
</comment>
<protein>
    <recommendedName>
        <fullName evidence="7">SET domain-containing protein</fullName>
    </recommendedName>
</protein>
<dbReference type="InterPro" id="IPR011011">
    <property type="entry name" value="Znf_FYVE_PHD"/>
</dbReference>
<dbReference type="PROSITE" id="PS50280">
    <property type="entry name" value="SET"/>
    <property type="match status" value="1"/>
</dbReference>
<dbReference type="InterPro" id="IPR046341">
    <property type="entry name" value="SET_dom_sf"/>
</dbReference>
<accession>A0ABD2XJG0</accession>
<dbReference type="Gene3D" id="2.170.270.10">
    <property type="entry name" value="SET domain"/>
    <property type="match status" value="1"/>
</dbReference>
<dbReference type="GO" id="GO:0008276">
    <property type="term" value="F:protein methyltransferase activity"/>
    <property type="evidence" value="ECO:0007669"/>
    <property type="project" value="UniProtKB-ARBA"/>
</dbReference>
<dbReference type="Gene3D" id="3.30.40.10">
    <property type="entry name" value="Zinc/RING finger domain, C3HC4 (zinc finger)"/>
    <property type="match status" value="1"/>
</dbReference>
<dbReference type="EMBL" id="JBJJXI010000021">
    <property type="protein sequence ID" value="KAL3405279.1"/>
    <property type="molecule type" value="Genomic_DNA"/>
</dbReference>
<dbReference type="GO" id="GO:0008270">
    <property type="term" value="F:zinc ion binding"/>
    <property type="evidence" value="ECO:0007669"/>
    <property type="project" value="UniProtKB-KW"/>
</dbReference>
<evidence type="ECO:0000256" key="4">
    <source>
        <dbReference type="ARBA" id="ARBA00022853"/>
    </source>
</evidence>
<dbReference type="InterPro" id="IPR001214">
    <property type="entry name" value="SET_dom"/>
</dbReference>
<evidence type="ECO:0000256" key="1">
    <source>
        <dbReference type="ARBA" id="ARBA00022723"/>
    </source>
</evidence>
<feature type="compositionally biased region" description="Polar residues" evidence="6">
    <location>
        <begin position="799"/>
        <end position="811"/>
    </location>
</feature>
<dbReference type="Pfam" id="PF20826">
    <property type="entry name" value="PHD_5"/>
    <property type="match status" value="1"/>
</dbReference>
<feature type="region of interest" description="Disordered" evidence="6">
    <location>
        <begin position="1"/>
        <end position="80"/>
    </location>
</feature>
<evidence type="ECO:0000256" key="2">
    <source>
        <dbReference type="ARBA" id="ARBA00022771"/>
    </source>
</evidence>
<proteinExistence type="predicted"/>
<feature type="coiled-coil region" evidence="5">
    <location>
        <begin position="523"/>
        <end position="556"/>
    </location>
</feature>
<keyword evidence="2" id="KW-0863">Zinc-finger</keyword>
<dbReference type="SUPFAM" id="SSF82199">
    <property type="entry name" value="SET domain"/>
    <property type="match status" value="1"/>
</dbReference>
<feature type="compositionally biased region" description="Low complexity" evidence="6">
    <location>
        <begin position="13"/>
        <end position="24"/>
    </location>
</feature>
<keyword evidence="4" id="KW-0156">Chromatin regulator</keyword>